<keyword evidence="2" id="KW-1185">Reference proteome</keyword>
<reference evidence="2" key="1">
    <citation type="submission" date="2018-05" db="EMBL/GenBank/DDBJ databases">
        <title>Pseudarcicella sp. HME7025 Genome sequencing and assembly.</title>
        <authorList>
            <person name="Kim H."/>
            <person name="Kang H."/>
            <person name="Joh K."/>
        </authorList>
    </citation>
    <scope>NUCLEOTIDE SEQUENCE [LARGE SCALE GENOMIC DNA]</scope>
    <source>
        <strain evidence="2">HME7025</strain>
    </source>
</reference>
<evidence type="ECO:0008006" key="3">
    <source>
        <dbReference type="Google" id="ProtNLM"/>
    </source>
</evidence>
<dbReference type="AlphaFoldDB" id="A0A2S2DV45"/>
<dbReference type="RefSeq" id="WP_109322956.1">
    <property type="nucleotide sequence ID" value="NZ_CP029346.1"/>
</dbReference>
<accession>A0A2S2DV45</accession>
<dbReference type="Proteomes" id="UP000245468">
    <property type="component" value="Chromosome"/>
</dbReference>
<protein>
    <recommendedName>
        <fullName evidence="3">Tetratricopeptide repeat protein</fullName>
    </recommendedName>
</protein>
<name>A0A2S2DV45_9BACT</name>
<proteinExistence type="predicted"/>
<evidence type="ECO:0000313" key="1">
    <source>
        <dbReference type="EMBL" id="AWL09258.1"/>
    </source>
</evidence>
<sequence length="180" mass="21307">MFTSYLYIFLLIYQGLFSNRASVYNIDIQQVNYLIKNKRNAEALFWIRKAKGKDIFINKELEKTQALLNIRLNQLVENNMRFSSTDSNELLIEAAILEKQGNIDQAISLIERGIKDNPLSDTLIKQYEIYAFKWRKLLPVLKMAKQNQWLQEQQNMNRINTKEALGLLDLMKKKERILIY</sequence>
<organism evidence="1 2">
    <name type="scientific">Aquirufa nivalisilvae</name>
    <dbReference type="NCBI Taxonomy" id="2516557"/>
    <lineage>
        <taxon>Bacteria</taxon>
        <taxon>Pseudomonadati</taxon>
        <taxon>Bacteroidota</taxon>
        <taxon>Cytophagia</taxon>
        <taxon>Cytophagales</taxon>
        <taxon>Flectobacillaceae</taxon>
        <taxon>Aquirufa</taxon>
    </lineage>
</organism>
<evidence type="ECO:0000313" key="2">
    <source>
        <dbReference type="Proteomes" id="UP000245468"/>
    </source>
</evidence>
<dbReference type="KEGG" id="psez:HME7025_01398"/>
<gene>
    <name evidence="1" type="ORF">HME7025_01398</name>
</gene>
<dbReference type="EMBL" id="CP029346">
    <property type="protein sequence ID" value="AWL09258.1"/>
    <property type="molecule type" value="Genomic_DNA"/>
</dbReference>